<dbReference type="AlphaFoldDB" id="A0A975GJR9"/>
<proteinExistence type="predicted"/>
<keyword evidence="2" id="KW-1185">Reference proteome</keyword>
<dbReference type="KEGG" id="dli:dnl_63150"/>
<evidence type="ECO:0000313" key="2">
    <source>
        <dbReference type="Proteomes" id="UP000663720"/>
    </source>
</evidence>
<gene>
    <name evidence="1" type="ORF">dnl_63150</name>
</gene>
<dbReference type="Proteomes" id="UP000663720">
    <property type="component" value="Chromosome"/>
</dbReference>
<dbReference type="EMBL" id="CP061799">
    <property type="protein sequence ID" value="QTA83891.1"/>
    <property type="molecule type" value="Genomic_DNA"/>
</dbReference>
<evidence type="ECO:0000313" key="1">
    <source>
        <dbReference type="EMBL" id="QTA83891.1"/>
    </source>
</evidence>
<organism evidence="1 2">
    <name type="scientific">Desulfonema limicola</name>
    <dbReference type="NCBI Taxonomy" id="45656"/>
    <lineage>
        <taxon>Bacteria</taxon>
        <taxon>Pseudomonadati</taxon>
        <taxon>Thermodesulfobacteriota</taxon>
        <taxon>Desulfobacteria</taxon>
        <taxon>Desulfobacterales</taxon>
        <taxon>Desulfococcaceae</taxon>
        <taxon>Desulfonema</taxon>
    </lineage>
</organism>
<sequence length="84" mass="9632">MMAITRDEAIGMLNVVAEWEGFKNANIKFITRYGNELISVQPNHDVFQGRVEFSADHRRKAAWKAANWLSDLGKQTRQKQAKVV</sequence>
<protein>
    <submittedName>
        <fullName evidence="1">Uncharacterized protein</fullName>
    </submittedName>
</protein>
<reference evidence="1" key="1">
    <citation type="journal article" date="2021" name="Microb. Physiol.">
        <title>Proteogenomic Insights into the Physiology of Marine, Sulfate-Reducing, Filamentous Desulfonema limicola and Desulfonema magnum.</title>
        <authorList>
            <person name="Schnaars V."/>
            <person name="Wohlbrand L."/>
            <person name="Scheve S."/>
            <person name="Hinrichs C."/>
            <person name="Reinhardt R."/>
            <person name="Rabus R."/>
        </authorList>
    </citation>
    <scope>NUCLEOTIDE SEQUENCE</scope>
    <source>
        <strain evidence="1">5ac10</strain>
    </source>
</reference>
<dbReference type="RefSeq" id="WP_207689674.1">
    <property type="nucleotide sequence ID" value="NZ_CP061799.1"/>
</dbReference>
<name>A0A975GJR9_9BACT</name>
<accession>A0A975GJR9</accession>